<keyword evidence="4" id="KW-0560">Oxidoreductase</keyword>
<dbReference type="GO" id="GO:0050660">
    <property type="term" value="F:flavin adenine dinucleotide binding"/>
    <property type="evidence" value="ECO:0007669"/>
    <property type="project" value="InterPro"/>
</dbReference>
<dbReference type="EMBL" id="AP019514">
    <property type="protein sequence ID" value="BBI63900.1"/>
    <property type="molecule type" value="Genomic_DNA"/>
</dbReference>
<dbReference type="Pfam" id="PF02913">
    <property type="entry name" value="FAD-oxidase_C"/>
    <property type="match status" value="1"/>
</dbReference>
<dbReference type="PANTHER" id="PTHR11748">
    <property type="entry name" value="D-LACTATE DEHYDROGENASE"/>
    <property type="match status" value="1"/>
</dbReference>
<proteinExistence type="predicted"/>
<feature type="domain" description="FAD-binding oxidoreductase/transferase type 4 C-terminal" evidence="5">
    <location>
        <begin position="4"/>
        <end position="63"/>
    </location>
</feature>
<dbReference type="KEGG" id="hsr:HSBAA_52060"/>
<keyword evidence="3" id="KW-0274">FAD</keyword>
<dbReference type="GO" id="GO:1903457">
    <property type="term" value="P:lactate catabolic process"/>
    <property type="evidence" value="ECO:0007669"/>
    <property type="project" value="TreeGrafter"/>
</dbReference>
<organism evidence="6 7">
    <name type="scientific">Vreelandella sulfidaeris</name>
    <dbReference type="NCBI Taxonomy" id="115553"/>
    <lineage>
        <taxon>Bacteria</taxon>
        <taxon>Pseudomonadati</taxon>
        <taxon>Pseudomonadota</taxon>
        <taxon>Gammaproteobacteria</taxon>
        <taxon>Oceanospirillales</taxon>
        <taxon>Halomonadaceae</taxon>
        <taxon>Vreelandella</taxon>
    </lineage>
</organism>
<evidence type="ECO:0000313" key="6">
    <source>
        <dbReference type="EMBL" id="BBI63900.1"/>
    </source>
</evidence>
<evidence type="ECO:0000256" key="2">
    <source>
        <dbReference type="ARBA" id="ARBA00022630"/>
    </source>
</evidence>
<protein>
    <recommendedName>
        <fullName evidence="5">FAD-binding oxidoreductase/transferase type 4 C-terminal domain-containing protein</fullName>
    </recommendedName>
</protein>
<evidence type="ECO:0000256" key="3">
    <source>
        <dbReference type="ARBA" id="ARBA00022827"/>
    </source>
</evidence>
<dbReference type="GO" id="GO:0008720">
    <property type="term" value="F:D-lactate dehydrogenase (NAD+) activity"/>
    <property type="evidence" value="ECO:0007669"/>
    <property type="project" value="TreeGrafter"/>
</dbReference>
<name>A0A455UCD8_9GAMM</name>
<keyword evidence="2" id="KW-0285">Flavoprotein</keyword>
<dbReference type="GO" id="GO:0004458">
    <property type="term" value="F:D-lactate dehydrogenase (cytochrome) activity"/>
    <property type="evidence" value="ECO:0007669"/>
    <property type="project" value="TreeGrafter"/>
</dbReference>
<evidence type="ECO:0000256" key="1">
    <source>
        <dbReference type="ARBA" id="ARBA00001974"/>
    </source>
</evidence>
<comment type="cofactor">
    <cofactor evidence="1">
        <name>FAD</name>
        <dbReference type="ChEBI" id="CHEBI:57692"/>
    </cofactor>
</comment>
<dbReference type="InterPro" id="IPR016171">
    <property type="entry name" value="Vanillyl_alc_oxidase_C-sub2"/>
</dbReference>
<dbReference type="InterPro" id="IPR016164">
    <property type="entry name" value="FAD-linked_Oxase-like_C"/>
</dbReference>
<dbReference type="Proteomes" id="UP000320231">
    <property type="component" value="Chromosome"/>
</dbReference>
<evidence type="ECO:0000313" key="7">
    <source>
        <dbReference type="Proteomes" id="UP000320231"/>
    </source>
</evidence>
<dbReference type="SUPFAM" id="SSF55103">
    <property type="entry name" value="FAD-linked oxidases, C-terminal domain"/>
    <property type="match status" value="1"/>
</dbReference>
<dbReference type="AlphaFoldDB" id="A0A455UCD8"/>
<dbReference type="PANTHER" id="PTHR11748:SF119">
    <property type="entry name" value="D-2-HYDROXYGLUTARATE DEHYDROGENASE"/>
    <property type="match status" value="1"/>
</dbReference>
<dbReference type="InterPro" id="IPR004113">
    <property type="entry name" value="FAD-bd_oxidored_4_C"/>
</dbReference>
<accession>A0A455UCD8</accession>
<dbReference type="Gene3D" id="1.10.45.10">
    <property type="entry name" value="Vanillyl-alcohol Oxidase, Chain A, domain 4"/>
    <property type="match status" value="1"/>
</dbReference>
<reference evidence="6 7" key="1">
    <citation type="journal article" date="2019" name="Microbiol. Resour. Announc.">
        <title>Complete Genome Sequence of Halomonas sulfidaeris Strain Esulfide1 Isolated from a Metal Sulfide Rock at a Depth of 2,200 Meters, Obtained Using Nanopore Sequencing.</title>
        <authorList>
            <person name="Saito M."/>
            <person name="Nishigata A."/>
            <person name="Galipon J."/>
            <person name="Arakawa K."/>
        </authorList>
    </citation>
    <scope>NUCLEOTIDE SEQUENCE [LARGE SCALE GENOMIC DNA]</scope>
    <source>
        <strain evidence="6 7">ATCC BAA-803</strain>
    </source>
</reference>
<sequence length="118" mass="13322">MREIAELASALVREYKGAYSGEHGDGICRGEWVAWQFGETVNNAFRDIKQLFDPENLFNPGKIVDTPKMDDERYFRFPKSYTTIPLIPVFDWSAWNVKRDPLTGEQSSPGTGGDATMA</sequence>
<evidence type="ECO:0000256" key="4">
    <source>
        <dbReference type="ARBA" id="ARBA00023002"/>
    </source>
</evidence>
<evidence type="ECO:0000259" key="5">
    <source>
        <dbReference type="Pfam" id="PF02913"/>
    </source>
</evidence>
<gene>
    <name evidence="6" type="ORF">HSBAA_52060</name>
</gene>